<dbReference type="EMBL" id="JANJQO010001131">
    <property type="protein sequence ID" value="KAJ2972527.1"/>
    <property type="molecule type" value="Genomic_DNA"/>
</dbReference>
<dbReference type="Proteomes" id="UP001143910">
    <property type="component" value="Unassembled WGS sequence"/>
</dbReference>
<reference evidence="1" key="1">
    <citation type="submission" date="2022-08" db="EMBL/GenBank/DDBJ databases">
        <title>Genome Sequence of Lecanicillium fungicola.</title>
        <authorList>
            <person name="Buettner E."/>
        </authorList>
    </citation>
    <scope>NUCLEOTIDE SEQUENCE</scope>
    <source>
        <strain evidence="1">Babe33</strain>
    </source>
</reference>
<evidence type="ECO:0000313" key="2">
    <source>
        <dbReference type="Proteomes" id="UP001143910"/>
    </source>
</evidence>
<gene>
    <name evidence="1" type="ORF">NQ176_g7102</name>
</gene>
<proteinExistence type="predicted"/>
<organism evidence="1 2">
    <name type="scientific">Zarea fungicola</name>
    <dbReference type="NCBI Taxonomy" id="93591"/>
    <lineage>
        <taxon>Eukaryota</taxon>
        <taxon>Fungi</taxon>
        <taxon>Dikarya</taxon>
        <taxon>Ascomycota</taxon>
        <taxon>Pezizomycotina</taxon>
        <taxon>Sordariomycetes</taxon>
        <taxon>Hypocreomycetidae</taxon>
        <taxon>Hypocreales</taxon>
        <taxon>Cordycipitaceae</taxon>
        <taxon>Zarea</taxon>
    </lineage>
</organism>
<protein>
    <submittedName>
        <fullName evidence="1">Uncharacterized protein</fullName>
    </submittedName>
</protein>
<name>A0ACC1N0V3_9HYPO</name>
<accession>A0ACC1N0V3</accession>
<keyword evidence="2" id="KW-1185">Reference proteome</keyword>
<comment type="caution">
    <text evidence="1">The sequence shown here is derived from an EMBL/GenBank/DDBJ whole genome shotgun (WGS) entry which is preliminary data.</text>
</comment>
<evidence type="ECO:0000313" key="1">
    <source>
        <dbReference type="EMBL" id="KAJ2972527.1"/>
    </source>
</evidence>
<sequence length="264" mass="29225">MCRLRRIKCDEAKPACNRCARSRRVCPGYQDVFDLVFRDETGATERRARKANKGTVKRVIEFPYSISAAKKQMDFTDSIIQLDQPQPPAQSLDQCVAYTFVSNFVLKPSGGTDDGHFELTLPLAEMGNSSPHFKLAFEACVLSYLSNGVEKATLQDRDALATYVQALSTTNQAIQDCDASEQDATIAAVLLLGLFEQITECGPNMTAWRTHLQAAMQLVQNSGQGRLNNNVERVILSAAPRQQPRTTFATVANVFCIHLSFDHS</sequence>